<accession>A0A2G9RFI9</accession>
<dbReference type="AlphaFoldDB" id="A0A2G9RFI9"/>
<dbReference type="OrthoDB" id="242257at2759"/>
<organism evidence="1 2">
    <name type="scientific">Aquarana catesbeiana</name>
    <name type="common">American bullfrog</name>
    <name type="synonym">Rana catesbeiana</name>
    <dbReference type="NCBI Taxonomy" id="8400"/>
    <lineage>
        <taxon>Eukaryota</taxon>
        <taxon>Metazoa</taxon>
        <taxon>Chordata</taxon>
        <taxon>Craniata</taxon>
        <taxon>Vertebrata</taxon>
        <taxon>Euteleostomi</taxon>
        <taxon>Amphibia</taxon>
        <taxon>Batrachia</taxon>
        <taxon>Anura</taxon>
        <taxon>Neobatrachia</taxon>
        <taxon>Ranoidea</taxon>
        <taxon>Ranidae</taxon>
        <taxon>Aquarana</taxon>
    </lineage>
</organism>
<dbReference type="Proteomes" id="UP000228934">
    <property type="component" value="Unassembled WGS sequence"/>
</dbReference>
<evidence type="ECO:0000313" key="2">
    <source>
        <dbReference type="Proteomes" id="UP000228934"/>
    </source>
</evidence>
<gene>
    <name evidence="1" type="ORF">AB205_0157140</name>
</gene>
<keyword evidence="2" id="KW-1185">Reference proteome</keyword>
<name>A0A2G9RFI9_AQUCT</name>
<dbReference type="EMBL" id="KV938818">
    <property type="protein sequence ID" value="PIO26666.1"/>
    <property type="molecule type" value="Genomic_DNA"/>
</dbReference>
<protein>
    <submittedName>
        <fullName evidence="1">Uncharacterized protein</fullName>
    </submittedName>
</protein>
<evidence type="ECO:0000313" key="1">
    <source>
        <dbReference type="EMBL" id="PIO26666.1"/>
    </source>
</evidence>
<sequence>MPSQLVENYKSSATMAEGTYRHSFTGNCSAALFSISDSGCIPGTCQECNCCIGCAFSQTVKPPKAGVITDQSIKPRLPWLKTIEGFSSTLRPHAHWALRAEQSSIALSIAQCGPWFMGSQRFGADRKHKCTVQPCR</sequence>
<proteinExistence type="predicted"/>
<reference evidence="2" key="1">
    <citation type="journal article" date="2017" name="Nat. Commun.">
        <title>The North American bullfrog draft genome provides insight into hormonal regulation of long noncoding RNA.</title>
        <authorList>
            <person name="Hammond S.A."/>
            <person name="Warren R.L."/>
            <person name="Vandervalk B.P."/>
            <person name="Kucuk E."/>
            <person name="Khan H."/>
            <person name="Gibb E.A."/>
            <person name="Pandoh P."/>
            <person name="Kirk H."/>
            <person name="Zhao Y."/>
            <person name="Jones M."/>
            <person name="Mungall A.J."/>
            <person name="Coope R."/>
            <person name="Pleasance S."/>
            <person name="Moore R.A."/>
            <person name="Holt R.A."/>
            <person name="Round J.M."/>
            <person name="Ohora S."/>
            <person name="Walle B.V."/>
            <person name="Veldhoen N."/>
            <person name="Helbing C.C."/>
            <person name="Birol I."/>
        </authorList>
    </citation>
    <scope>NUCLEOTIDE SEQUENCE [LARGE SCALE GENOMIC DNA]</scope>
</reference>